<dbReference type="AlphaFoldDB" id="A0A0L0QTP0"/>
<dbReference type="EMBL" id="LGTO01000004">
    <property type="protein sequence ID" value="KNE21946.1"/>
    <property type="molecule type" value="Genomic_DNA"/>
</dbReference>
<protein>
    <recommendedName>
        <fullName evidence="3">Isochorismatase-like domain-containing protein</fullName>
    </recommendedName>
</protein>
<evidence type="ECO:0000313" key="2">
    <source>
        <dbReference type="Proteomes" id="UP000036780"/>
    </source>
</evidence>
<name>A0A0L0QTP0_VIRPA</name>
<sequence length="81" mass="9341">MTFMKDLKIFLMNTYLNGSQKVNLSTDNYIGVAHMLNPVITKRIEKESNVIVCGLWKELCVYIVARKLQEKFDGNVLLFKA</sequence>
<evidence type="ECO:0000313" key="1">
    <source>
        <dbReference type="EMBL" id="KNE21946.1"/>
    </source>
</evidence>
<evidence type="ECO:0008006" key="3">
    <source>
        <dbReference type="Google" id="ProtNLM"/>
    </source>
</evidence>
<accession>A0A0L0QTP0</accession>
<dbReference type="Proteomes" id="UP000036780">
    <property type="component" value="Unassembled WGS sequence"/>
</dbReference>
<dbReference type="PATRIC" id="fig|1473.5.peg.3718"/>
<comment type="caution">
    <text evidence="1">The sequence shown here is derived from an EMBL/GenBank/DDBJ whole genome shotgun (WGS) entry which is preliminary data.</text>
</comment>
<reference evidence="2" key="1">
    <citation type="submission" date="2015-07" db="EMBL/GenBank/DDBJ databases">
        <title>Fjat-10053 dsm26.</title>
        <authorList>
            <person name="Liu B."/>
            <person name="Wang J."/>
            <person name="Zhu Y."/>
            <person name="Liu G."/>
            <person name="Chen Q."/>
            <person name="Chen Z."/>
            <person name="Lan J."/>
            <person name="Che J."/>
            <person name="Ge C."/>
            <person name="Shi H."/>
            <person name="Pan Z."/>
            <person name="Liu X."/>
        </authorList>
    </citation>
    <scope>NUCLEOTIDE SEQUENCE [LARGE SCALE GENOMIC DNA]</scope>
    <source>
        <strain evidence="2">DSM 26</strain>
    </source>
</reference>
<gene>
    <name evidence="1" type="ORF">AFK71_03835</name>
</gene>
<organism evidence="1 2">
    <name type="scientific">Virgibacillus pantothenticus</name>
    <dbReference type="NCBI Taxonomy" id="1473"/>
    <lineage>
        <taxon>Bacteria</taxon>
        <taxon>Bacillati</taxon>
        <taxon>Bacillota</taxon>
        <taxon>Bacilli</taxon>
        <taxon>Bacillales</taxon>
        <taxon>Bacillaceae</taxon>
        <taxon>Virgibacillus</taxon>
    </lineage>
</organism>
<keyword evidence="2" id="KW-1185">Reference proteome</keyword>
<proteinExistence type="predicted"/>